<dbReference type="Gene3D" id="1.20.1050.10">
    <property type="match status" value="1"/>
</dbReference>
<dbReference type="InterPro" id="IPR036249">
    <property type="entry name" value="Thioredoxin-like_sf"/>
</dbReference>
<name>A0ABM9N806_9RICK</name>
<dbReference type="SFLD" id="SFLDG00358">
    <property type="entry name" value="Main_(cytGST)"/>
    <property type="match status" value="1"/>
</dbReference>
<dbReference type="EMBL" id="CAWVOK010000022">
    <property type="protein sequence ID" value="CAK8163052.1"/>
    <property type="molecule type" value="Genomic_DNA"/>
</dbReference>
<dbReference type="Pfam" id="PF13417">
    <property type="entry name" value="GST_N_3"/>
    <property type="match status" value="1"/>
</dbReference>
<accession>A0ABM9N806</accession>
<dbReference type="InterPro" id="IPR004045">
    <property type="entry name" value="Glutathione_S-Trfase_N"/>
</dbReference>
<dbReference type="CDD" id="cd00299">
    <property type="entry name" value="GST_C_family"/>
    <property type="match status" value="1"/>
</dbReference>
<dbReference type="InterPro" id="IPR010987">
    <property type="entry name" value="Glutathione-S-Trfase_C-like"/>
</dbReference>
<dbReference type="PANTHER" id="PTHR43969">
    <property type="entry name" value="GLUTATHIONE S TRANSFERASE D10, ISOFORM A-RELATED"/>
    <property type="match status" value="1"/>
</dbReference>
<comment type="caution">
    <text evidence="4">The sequence shown here is derived from an EMBL/GenBank/DDBJ whole genome shotgun (WGS) entry which is preliminary data.</text>
</comment>
<dbReference type="InterPro" id="IPR004046">
    <property type="entry name" value="GST_C"/>
</dbReference>
<dbReference type="RefSeq" id="WP_338364039.1">
    <property type="nucleotide sequence ID" value="NZ_CAWVOK010000022.1"/>
</dbReference>
<evidence type="ECO:0000259" key="3">
    <source>
        <dbReference type="PROSITE" id="PS50405"/>
    </source>
</evidence>
<feature type="domain" description="GST N-terminal" evidence="2">
    <location>
        <begin position="1"/>
        <end position="78"/>
    </location>
</feature>
<dbReference type="SUPFAM" id="SSF52833">
    <property type="entry name" value="Thioredoxin-like"/>
    <property type="match status" value="1"/>
</dbReference>
<keyword evidence="5" id="KW-1185">Reference proteome</keyword>
<dbReference type="Pfam" id="PF14497">
    <property type="entry name" value="GST_C_3"/>
    <property type="match status" value="1"/>
</dbReference>
<gene>
    <name evidence="4" type="primary">fzlA</name>
    <name evidence="4" type="ORF">CAXC1_20006</name>
</gene>
<evidence type="ECO:0000259" key="2">
    <source>
        <dbReference type="PROSITE" id="PS50404"/>
    </source>
</evidence>
<dbReference type="Proteomes" id="UP001314181">
    <property type="component" value="Unassembled WGS sequence"/>
</dbReference>
<evidence type="ECO:0000313" key="4">
    <source>
        <dbReference type="EMBL" id="CAK8163052.1"/>
    </source>
</evidence>
<reference evidence="4 5" key="1">
    <citation type="submission" date="2024-01" db="EMBL/GenBank/DDBJ databases">
        <authorList>
            <person name="Kunselman E."/>
        </authorList>
    </citation>
    <scope>NUCLEOTIDE SEQUENCE [LARGE SCALE GENOMIC DNA]</scope>
    <source>
        <strain evidence="4">2 abalone samples</strain>
    </source>
</reference>
<dbReference type="InterPro" id="IPR036282">
    <property type="entry name" value="Glutathione-S-Trfase_C_sf"/>
</dbReference>
<dbReference type="Gene3D" id="3.40.30.10">
    <property type="entry name" value="Glutaredoxin"/>
    <property type="match status" value="1"/>
</dbReference>
<dbReference type="PROSITE" id="PS50405">
    <property type="entry name" value="GST_CTER"/>
    <property type="match status" value="1"/>
</dbReference>
<dbReference type="InterPro" id="IPR040079">
    <property type="entry name" value="Glutathione_S-Trfase"/>
</dbReference>
<comment type="subunit">
    <text evidence="1">Homodimer.</text>
</comment>
<proteinExistence type="predicted"/>
<dbReference type="SFLD" id="SFLDS00019">
    <property type="entry name" value="Glutathione_Transferase_(cytos"/>
    <property type="match status" value="1"/>
</dbReference>
<evidence type="ECO:0000256" key="1">
    <source>
        <dbReference type="ARBA" id="ARBA00011738"/>
    </source>
</evidence>
<dbReference type="PROSITE" id="PS50404">
    <property type="entry name" value="GST_NTER"/>
    <property type="match status" value="1"/>
</dbReference>
<protein>
    <submittedName>
        <fullName evidence="4">FtsZ-localized protein A</fullName>
    </submittedName>
</protein>
<dbReference type="SUPFAM" id="SSF47616">
    <property type="entry name" value="GST C-terminal domain-like"/>
    <property type="match status" value="1"/>
</dbReference>
<evidence type="ECO:0000313" key="5">
    <source>
        <dbReference type="Proteomes" id="UP001314181"/>
    </source>
</evidence>
<feature type="domain" description="GST C-terminal" evidence="3">
    <location>
        <begin position="83"/>
        <end position="221"/>
    </location>
</feature>
<organism evidence="4 5">
    <name type="scientific">Candidatus Xenohaliotis californiensis</name>
    <dbReference type="NCBI Taxonomy" id="84677"/>
    <lineage>
        <taxon>Bacteria</taxon>
        <taxon>Pseudomonadati</taxon>
        <taxon>Pseudomonadota</taxon>
        <taxon>Alphaproteobacteria</taxon>
        <taxon>Rickettsiales</taxon>
        <taxon>Anaplasmataceae</taxon>
        <taxon>Candidatus Xenohaliotis</taxon>
    </lineage>
</organism>
<dbReference type="CDD" id="cd00570">
    <property type="entry name" value="GST_N_family"/>
    <property type="match status" value="1"/>
</dbReference>
<dbReference type="PANTHER" id="PTHR43969:SF9">
    <property type="entry name" value="GLUTATHIONE S TRANSFERASE D10, ISOFORM A-RELATED"/>
    <property type="match status" value="1"/>
</dbReference>
<sequence>MRSLHHFILCPFSRKVRILLNEKELDCELVSEEFWEKKSKFLILNPVGQVPVLVDEGTAIIDSSAICEFLEEKYGISGLLGKTYTDKAVVRGLMAIFDQKMFHDVVKYILSERLIKYLSTSEAPNSSLIRIAKNNLIEYLNYMRRLLLKSQWLMGDIFTLADIAAASHISILDYFGDMPWNYDNVVKEWYSVIKSKPSFRNILKDRIAGFTPNGIYEKLDF</sequence>